<name>G2R7F2_THETT</name>
<evidence type="ECO:0000313" key="1">
    <source>
        <dbReference type="EMBL" id="AEO67861.1"/>
    </source>
</evidence>
<reference evidence="1 2" key="1">
    <citation type="journal article" date="2011" name="Nat. Biotechnol.">
        <title>Comparative genomic analysis of the thermophilic biomass-degrading fungi Myceliophthora thermophila and Thielavia terrestris.</title>
        <authorList>
            <person name="Berka R.M."/>
            <person name="Grigoriev I.V."/>
            <person name="Otillar R."/>
            <person name="Salamov A."/>
            <person name="Grimwood J."/>
            <person name="Reid I."/>
            <person name="Ishmael N."/>
            <person name="John T."/>
            <person name="Darmond C."/>
            <person name="Moisan M.-C."/>
            <person name="Henrissat B."/>
            <person name="Coutinho P.M."/>
            <person name="Lombard V."/>
            <person name="Natvig D.O."/>
            <person name="Lindquist E."/>
            <person name="Schmutz J."/>
            <person name="Lucas S."/>
            <person name="Harris P."/>
            <person name="Powlowski J."/>
            <person name="Bellemare A."/>
            <person name="Taylor D."/>
            <person name="Butler G."/>
            <person name="de Vries R.P."/>
            <person name="Allijn I.E."/>
            <person name="van den Brink J."/>
            <person name="Ushinsky S."/>
            <person name="Storms R."/>
            <person name="Powell A.J."/>
            <person name="Paulsen I.T."/>
            <person name="Elbourne L.D.H."/>
            <person name="Baker S.E."/>
            <person name="Magnuson J."/>
            <person name="LaBoissiere S."/>
            <person name="Clutterbuck A.J."/>
            <person name="Martinez D."/>
            <person name="Wogulis M."/>
            <person name="de Leon A.L."/>
            <person name="Rey M.W."/>
            <person name="Tsang A."/>
        </authorList>
    </citation>
    <scope>NUCLEOTIDE SEQUENCE [LARGE SCALE GENOMIC DNA]</scope>
    <source>
        <strain evidence="2">ATCC 38088 / NRRL 8126</strain>
    </source>
</reference>
<sequence>YIVSFIGSKVIEAFILYFKEDIAKLITNFNKLFDFLDRFYTNSTKLYYIKNNFIYPITFSLKIISRLESNYLIYNKELFTIVYTIKE</sequence>
<dbReference type="OrthoDB" id="5096095at2759"/>
<dbReference type="Proteomes" id="UP000008181">
    <property type="component" value="Chromosome 3"/>
</dbReference>
<dbReference type="EMBL" id="CP003011">
    <property type="protein sequence ID" value="AEO67861.1"/>
    <property type="molecule type" value="Genomic_DNA"/>
</dbReference>
<feature type="non-terminal residue" evidence="1">
    <location>
        <position position="1"/>
    </location>
</feature>
<dbReference type="AlphaFoldDB" id="G2R7F2"/>
<organism evidence="1 2">
    <name type="scientific">Thermothielavioides terrestris (strain ATCC 38088 / NRRL 8126)</name>
    <name type="common">Thielavia terrestris</name>
    <dbReference type="NCBI Taxonomy" id="578455"/>
    <lineage>
        <taxon>Eukaryota</taxon>
        <taxon>Fungi</taxon>
        <taxon>Dikarya</taxon>
        <taxon>Ascomycota</taxon>
        <taxon>Pezizomycotina</taxon>
        <taxon>Sordariomycetes</taxon>
        <taxon>Sordariomycetidae</taxon>
        <taxon>Sordariales</taxon>
        <taxon>Chaetomiaceae</taxon>
        <taxon>Thermothielavioides</taxon>
        <taxon>Thermothielavioides terrestris</taxon>
    </lineage>
</organism>
<accession>G2R7F2</accession>
<keyword evidence="2" id="KW-1185">Reference proteome</keyword>
<evidence type="ECO:0000313" key="2">
    <source>
        <dbReference type="Proteomes" id="UP000008181"/>
    </source>
</evidence>
<proteinExistence type="predicted"/>
<dbReference type="RefSeq" id="XP_003654197.1">
    <property type="nucleotide sequence ID" value="XM_003654149.1"/>
</dbReference>
<protein>
    <submittedName>
        <fullName evidence="1">Uncharacterized protein</fullName>
    </submittedName>
</protein>
<dbReference type="GeneID" id="11518504"/>
<dbReference type="KEGG" id="ttt:THITE_2052168"/>
<gene>
    <name evidence="1" type="ORF">THITE_2052168</name>
</gene>
<dbReference type="HOGENOM" id="CLU_180475_0_0_1"/>